<keyword evidence="1" id="KW-0472">Membrane</keyword>
<reference evidence="2 3" key="1">
    <citation type="submission" date="2018-04" db="EMBL/GenBank/DDBJ databases">
        <title>WGS assembly of Panicum hallii var. hallii HAL2.</title>
        <authorList>
            <person name="Lovell J."/>
            <person name="Jenkins J."/>
            <person name="Lowry D."/>
            <person name="Mamidi S."/>
            <person name="Sreedasyam A."/>
            <person name="Weng X."/>
            <person name="Barry K."/>
            <person name="Bonette J."/>
            <person name="Campitelli B."/>
            <person name="Daum C."/>
            <person name="Gordon S."/>
            <person name="Gould B."/>
            <person name="Lipzen A."/>
            <person name="MacQueen A."/>
            <person name="Palacio-Mejia J."/>
            <person name="Plott C."/>
            <person name="Shakirov E."/>
            <person name="Shu S."/>
            <person name="Yoshinaga Y."/>
            <person name="Zane M."/>
            <person name="Rokhsar D."/>
            <person name="Grimwood J."/>
            <person name="Schmutz J."/>
            <person name="Juenger T."/>
        </authorList>
    </citation>
    <scope>NUCLEOTIDE SEQUENCE [LARGE SCALE GENOMIC DNA]</scope>
    <source>
        <strain evidence="3">cv. HAL2</strain>
    </source>
</reference>
<keyword evidence="1" id="KW-0812">Transmembrane</keyword>
<evidence type="ECO:0000313" key="2">
    <source>
        <dbReference type="EMBL" id="PUZ59169.1"/>
    </source>
</evidence>
<keyword evidence="1" id="KW-1133">Transmembrane helix</keyword>
<accession>A0A2T7DUB4</accession>
<organism evidence="2 3">
    <name type="scientific">Panicum hallii var. hallii</name>
    <dbReference type="NCBI Taxonomy" id="1504633"/>
    <lineage>
        <taxon>Eukaryota</taxon>
        <taxon>Viridiplantae</taxon>
        <taxon>Streptophyta</taxon>
        <taxon>Embryophyta</taxon>
        <taxon>Tracheophyta</taxon>
        <taxon>Spermatophyta</taxon>
        <taxon>Magnoliopsida</taxon>
        <taxon>Liliopsida</taxon>
        <taxon>Poales</taxon>
        <taxon>Poaceae</taxon>
        <taxon>PACMAD clade</taxon>
        <taxon>Panicoideae</taxon>
        <taxon>Panicodae</taxon>
        <taxon>Paniceae</taxon>
        <taxon>Panicinae</taxon>
        <taxon>Panicum</taxon>
        <taxon>Panicum sect. Panicum</taxon>
    </lineage>
</organism>
<feature type="transmembrane region" description="Helical" evidence="1">
    <location>
        <begin position="75"/>
        <end position="95"/>
    </location>
</feature>
<evidence type="ECO:0000313" key="3">
    <source>
        <dbReference type="Proteomes" id="UP000244336"/>
    </source>
</evidence>
<name>A0A2T7DUB4_9POAL</name>
<sequence>MCCLAVMPVTAASTVNVDRVSWINGTNMLLVYLLLLASEVGQLVLFWQLLGVLLPSGFHESDLILSSVNNWYCRIYSSHFFTCFAYSLVFVRIIGSSWDNSLYLYLKKYSPLSSSSVVTN</sequence>
<proteinExistence type="predicted"/>
<keyword evidence="3" id="KW-1185">Reference proteome</keyword>
<feature type="transmembrane region" description="Helical" evidence="1">
    <location>
        <begin position="30"/>
        <end position="54"/>
    </location>
</feature>
<dbReference type="Gramene" id="PUZ59169">
    <property type="protein sequence ID" value="PUZ59169"/>
    <property type="gene ID" value="GQ55_4G019100"/>
</dbReference>
<dbReference type="AlphaFoldDB" id="A0A2T7DUB4"/>
<gene>
    <name evidence="2" type="ORF">GQ55_4G019100</name>
</gene>
<dbReference type="Proteomes" id="UP000244336">
    <property type="component" value="Chromosome 4"/>
</dbReference>
<protein>
    <submittedName>
        <fullName evidence="2">Uncharacterized protein</fullName>
    </submittedName>
</protein>
<dbReference type="EMBL" id="CM009752">
    <property type="protein sequence ID" value="PUZ59169.1"/>
    <property type="molecule type" value="Genomic_DNA"/>
</dbReference>
<evidence type="ECO:0000256" key="1">
    <source>
        <dbReference type="SAM" id="Phobius"/>
    </source>
</evidence>